<sequence length="173" mass="18942">MLRGPIREAIDTGQPLAASALERVSTQFGHRDDYADTLIVLAADATDNVSAAATWLIKHHLEQGKTLSPAQTGKLIETLVAVTAWGAQLHVCQSIRFLDIPPNYATTLIAWLRPLRSHQRPFLRAWALDATCQVARQRENAMPEARAALEAALTDPAASVKARARAINRQFEA</sequence>
<reference evidence="1 2" key="1">
    <citation type="submission" date="2018-08" db="EMBL/GenBank/DDBJ databases">
        <title>Henriciella mobilis sp. nov., isolated from seawater.</title>
        <authorList>
            <person name="Cheng H."/>
            <person name="Wu Y.-H."/>
            <person name="Xu X.-W."/>
            <person name="Guo L.-L."/>
        </authorList>
    </citation>
    <scope>NUCLEOTIDE SEQUENCE [LARGE SCALE GENOMIC DNA]</scope>
    <source>
        <strain evidence="1 2">JN25</strain>
    </source>
</reference>
<name>A0A399RCV2_9PROT</name>
<dbReference type="SUPFAM" id="SSF48371">
    <property type="entry name" value="ARM repeat"/>
    <property type="match status" value="1"/>
</dbReference>
<evidence type="ECO:0008006" key="3">
    <source>
        <dbReference type="Google" id="ProtNLM"/>
    </source>
</evidence>
<dbReference type="AlphaFoldDB" id="A0A399RCV2"/>
<gene>
    <name evidence="1" type="ORF">D1223_09815</name>
</gene>
<dbReference type="RefSeq" id="WP_119376267.1">
    <property type="nucleotide sequence ID" value="NZ_QWFX01000011.1"/>
</dbReference>
<organism evidence="1 2">
    <name type="scientific">Henriciella mobilis</name>
    <dbReference type="NCBI Taxonomy" id="2305467"/>
    <lineage>
        <taxon>Bacteria</taxon>
        <taxon>Pseudomonadati</taxon>
        <taxon>Pseudomonadota</taxon>
        <taxon>Alphaproteobacteria</taxon>
        <taxon>Hyphomonadales</taxon>
        <taxon>Hyphomonadaceae</taxon>
        <taxon>Henriciella</taxon>
    </lineage>
</organism>
<dbReference type="EMBL" id="QWFX01000011">
    <property type="protein sequence ID" value="RIJ29396.1"/>
    <property type="molecule type" value="Genomic_DNA"/>
</dbReference>
<evidence type="ECO:0000313" key="2">
    <source>
        <dbReference type="Proteomes" id="UP000266385"/>
    </source>
</evidence>
<comment type="caution">
    <text evidence="1">The sequence shown here is derived from an EMBL/GenBank/DDBJ whole genome shotgun (WGS) entry which is preliminary data.</text>
</comment>
<evidence type="ECO:0000313" key="1">
    <source>
        <dbReference type="EMBL" id="RIJ29396.1"/>
    </source>
</evidence>
<dbReference type="Proteomes" id="UP000266385">
    <property type="component" value="Unassembled WGS sequence"/>
</dbReference>
<proteinExistence type="predicted"/>
<keyword evidence="2" id="KW-1185">Reference proteome</keyword>
<dbReference type="InterPro" id="IPR016024">
    <property type="entry name" value="ARM-type_fold"/>
</dbReference>
<accession>A0A399RCV2</accession>
<protein>
    <recommendedName>
        <fullName evidence="3">HEAT repeat domain-containing protein</fullName>
    </recommendedName>
</protein>
<dbReference type="OrthoDB" id="7860049at2"/>